<dbReference type="Gene3D" id="3.30.1050.40">
    <property type="match status" value="1"/>
</dbReference>
<accession>A0A1R4KG81</accession>
<evidence type="ECO:0000313" key="3">
    <source>
        <dbReference type="Proteomes" id="UP000188342"/>
    </source>
</evidence>
<keyword evidence="3" id="KW-1185">Reference proteome</keyword>
<reference evidence="2 3" key="1">
    <citation type="submission" date="2017-02" db="EMBL/GenBank/DDBJ databases">
        <authorList>
            <person name="Peterson S.W."/>
        </authorList>
    </citation>
    <scope>NUCLEOTIDE SEQUENCE [LARGE SCALE GENOMIC DNA]</scope>
    <source>
        <strain evidence="2 3">LSP_Lj1</strain>
    </source>
</reference>
<gene>
    <name evidence="2" type="ORF">FM114_14180</name>
</gene>
<dbReference type="InterPro" id="IPR041629">
    <property type="entry name" value="SCP_3"/>
</dbReference>
<proteinExistence type="predicted"/>
<organism evidence="2 3">
    <name type="scientific">Luteococcus japonicus LSP_Lj1</name>
    <dbReference type="NCBI Taxonomy" id="1255658"/>
    <lineage>
        <taxon>Bacteria</taxon>
        <taxon>Bacillati</taxon>
        <taxon>Actinomycetota</taxon>
        <taxon>Actinomycetes</taxon>
        <taxon>Propionibacteriales</taxon>
        <taxon>Propionibacteriaceae</taxon>
        <taxon>Luteococcus</taxon>
    </lineage>
</organism>
<evidence type="ECO:0000259" key="1">
    <source>
        <dbReference type="Pfam" id="PF17844"/>
    </source>
</evidence>
<evidence type="ECO:0000313" key="2">
    <source>
        <dbReference type="EMBL" id="SJN43299.1"/>
    </source>
</evidence>
<feature type="domain" description="Bacterial SCP orthologue" evidence="1">
    <location>
        <begin position="149"/>
        <end position="242"/>
    </location>
</feature>
<dbReference type="Proteomes" id="UP000188342">
    <property type="component" value="Unassembled WGS sequence"/>
</dbReference>
<dbReference type="AlphaFoldDB" id="A0A1R4KG81"/>
<protein>
    <recommendedName>
        <fullName evidence="1">Bacterial SCP orthologue domain-containing protein</fullName>
    </recommendedName>
</protein>
<dbReference type="Pfam" id="PF17844">
    <property type="entry name" value="SCP_3"/>
    <property type="match status" value="1"/>
</dbReference>
<sequence length="248" mass="26402">MAARSDRALHTACEVLLGQCRALNMSAPRLEPISRARMVVLLDDLLDAIESPTNARNQSLASLFSHRSAGHHHLDELTAELTANTPGDILARLCAARTATVGAVLRGALPMSVTNQFGNSHLVDYVRTTVLELCVLALPAGGEALQPAALRLAVRTLSQALGERFPGQTIEVRVPPASAVQVGAFGEGPTHTRGTPPNVVETDELTWLQLGTGLLTLDQALDDARATASGSHYRALERMLPLLDLSRS</sequence>
<name>A0A1R4KG81_9ACTN</name>
<dbReference type="EMBL" id="FUKQ01000052">
    <property type="protein sequence ID" value="SJN43299.1"/>
    <property type="molecule type" value="Genomic_DNA"/>
</dbReference>
<dbReference type="STRING" id="1255658.FM114_14180"/>